<dbReference type="GO" id="GO:0046983">
    <property type="term" value="F:protein dimerization activity"/>
    <property type="evidence" value="ECO:0007669"/>
    <property type="project" value="InterPro"/>
</dbReference>
<dbReference type="InterPro" id="IPR012337">
    <property type="entry name" value="RNaseH-like_sf"/>
</dbReference>
<feature type="domain" description="HAT C-terminal dimerisation" evidence="1">
    <location>
        <begin position="6"/>
        <end position="52"/>
    </location>
</feature>
<dbReference type="Proteomes" id="UP001314205">
    <property type="component" value="Unassembled WGS sequence"/>
</dbReference>
<gene>
    <name evidence="2" type="ORF">PARMNEM_LOCUS10592</name>
</gene>
<dbReference type="PANTHER" id="PTHR45749">
    <property type="match status" value="1"/>
</dbReference>
<reference evidence="2 3" key="1">
    <citation type="submission" date="2023-11" db="EMBL/GenBank/DDBJ databases">
        <authorList>
            <person name="Hedman E."/>
            <person name="Englund M."/>
            <person name="Stromberg M."/>
            <person name="Nyberg Akerstrom W."/>
            <person name="Nylinder S."/>
            <person name="Jareborg N."/>
            <person name="Kallberg Y."/>
            <person name="Kronander E."/>
        </authorList>
    </citation>
    <scope>NUCLEOTIDE SEQUENCE [LARGE SCALE GENOMIC DNA]</scope>
</reference>
<sequence length="77" mass="8809">MVSMDLRIYCTLPTTSASCERGFSKLKMIKTYLRSTMIQERLSDLAIRAIENKTAFETDFGELIDSSAEKKARRVKL</sequence>
<comment type="caution">
    <text evidence="2">The sequence shown here is derived from an EMBL/GenBank/DDBJ whole genome shotgun (WGS) entry which is preliminary data.</text>
</comment>
<dbReference type="InterPro" id="IPR008906">
    <property type="entry name" value="HATC_C_dom"/>
</dbReference>
<evidence type="ECO:0000313" key="2">
    <source>
        <dbReference type="EMBL" id="CAK1590195.1"/>
    </source>
</evidence>
<organism evidence="2 3">
    <name type="scientific">Parnassius mnemosyne</name>
    <name type="common">clouded apollo</name>
    <dbReference type="NCBI Taxonomy" id="213953"/>
    <lineage>
        <taxon>Eukaryota</taxon>
        <taxon>Metazoa</taxon>
        <taxon>Ecdysozoa</taxon>
        <taxon>Arthropoda</taxon>
        <taxon>Hexapoda</taxon>
        <taxon>Insecta</taxon>
        <taxon>Pterygota</taxon>
        <taxon>Neoptera</taxon>
        <taxon>Endopterygota</taxon>
        <taxon>Lepidoptera</taxon>
        <taxon>Glossata</taxon>
        <taxon>Ditrysia</taxon>
        <taxon>Papilionoidea</taxon>
        <taxon>Papilionidae</taxon>
        <taxon>Parnassiinae</taxon>
        <taxon>Parnassini</taxon>
        <taxon>Parnassius</taxon>
        <taxon>Driopa</taxon>
    </lineage>
</organism>
<keyword evidence="3" id="KW-1185">Reference proteome</keyword>
<dbReference type="PANTHER" id="PTHR45749:SF21">
    <property type="entry name" value="DUF4371 DOMAIN-CONTAINING PROTEIN"/>
    <property type="match status" value="1"/>
</dbReference>
<accession>A0AAV1L495</accession>
<dbReference type="SUPFAM" id="SSF53098">
    <property type="entry name" value="Ribonuclease H-like"/>
    <property type="match status" value="1"/>
</dbReference>
<evidence type="ECO:0000259" key="1">
    <source>
        <dbReference type="Pfam" id="PF05699"/>
    </source>
</evidence>
<dbReference type="EMBL" id="CAVLGL010000085">
    <property type="protein sequence ID" value="CAK1590195.1"/>
    <property type="molecule type" value="Genomic_DNA"/>
</dbReference>
<protein>
    <recommendedName>
        <fullName evidence="1">HAT C-terminal dimerisation domain-containing protein</fullName>
    </recommendedName>
</protein>
<dbReference type="Pfam" id="PF05699">
    <property type="entry name" value="Dimer_Tnp_hAT"/>
    <property type="match status" value="1"/>
</dbReference>
<proteinExistence type="predicted"/>
<name>A0AAV1L495_9NEOP</name>
<dbReference type="AlphaFoldDB" id="A0AAV1L495"/>
<evidence type="ECO:0000313" key="3">
    <source>
        <dbReference type="Proteomes" id="UP001314205"/>
    </source>
</evidence>
<dbReference type="PROSITE" id="PS51257">
    <property type="entry name" value="PROKAR_LIPOPROTEIN"/>
    <property type="match status" value="1"/>
</dbReference>